<evidence type="ECO:0000256" key="9">
    <source>
        <dbReference type="SAM" id="Phobius"/>
    </source>
</evidence>
<comment type="similarity">
    <text evidence="8">Belongs to the binding-protein-dependent transport system permease family. LivHM subfamily.</text>
</comment>
<dbReference type="RefSeq" id="WP_073105315.1">
    <property type="nucleotide sequence ID" value="NZ_FQXE01000010.1"/>
</dbReference>
<dbReference type="GO" id="GO:0022857">
    <property type="term" value="F:transmembrane transporter activity"/>
    <property type="evidence" value="ECO:0007669"/>
    <property type="project" value="InterPro"/>
</dbReference>
<feature type="transmembrane region" description="Helical" evidence="9">
    <location>
        <begin position="191"/>
        <end position="213"/>
    </location>
</feature>
<dbReference type="AlphaFoldDB" id="A0A1M5YQ99"/>
<feature type="transmembrane region" description="Helical" evidence="9">
    <location>
        <begin position="98"/>
        <end position="119"/>
    </location>
</feature>
<feature type="transmembrane region" description="Helical" evidence="9">
    <location>
        <begin position="12"/>
        <end position="33"/>
    </location>
</feature>
<evidence type="ECO:0000256" key="8">
    <source>
        <dbReference type="ARBA" id="ARBA00037998"/>
    </source>
</evidence>
<dbReference type="CDD" id="cd06582">
    <property type="entry name" value="TM_PBP1_LivH_like"/>
    <property type="match status" value="1"/>
</dbReference>
<accession>A0A1M5YQ99</accession>
<dbReference type="EMBL" id="FQXE01000010">
    <property type="protein sequence ID" value="SHI14255.1"/>
    <property type="molecule type" value="Genomic_DNA"/>
</dbReference>
<dbReference type="GO" id="GO:0005886">
    <property type="term" value="C:plasma membrane"/>
    <property type="evidence" value="ECO:0007669"/>
    <property type="project" value="UniProtKB-SubCell"/>
</dbReference>
<keyword evidence="5" id="KW-0029">Amino-acid transport</keyword>
<feature type="transmembrane region" description="Helical" evidence="9">
    <location>
        <begin position="63"/>
        <end position="86"/>
    </location>
</feature>
<evidence type="ECO:0000256" key="4">
    <source>
        <dbReference type="ARBA" id="ARBA00022692"/>
    </source>
</evidence>
<comment type="subcellular location">
    <subcellularLocation>
        <location evidence="1">Cell membrane</location>
        <topology evidence="1">Multi-pass membrane protein</topology>
    </subcellularLocation>
</comment>
<dbReference type="InterPro" id="IPR052157">
    <property type="entry name" value="BCAA_transport_permease"/>
</dbReference>
<dbReference type="STRING" id="658167.SAMN04488135_11065"/>
<name>A0A1M5YQ99_9BURK</name>
<dbReference type="PANTHER" id="PTHR11795:SF442">
    <property type="entry name" value="ABC TRANSPORTER ATP-BINDING PROTEIN"/>
    <property type="match status" value="1"/>
</dbReference>
<dbReference type="PANTHER" id="PTHR11795">
    <property type="entry name" value="BRANCHED-CHAIN AMINO ACID TRANSPORT SYSTEM PERMEASE PROTEIN LIVH"/>
    <property type="match status" value="1"/>
</dbReference>
<evidence type="ECO:0000313" key="11">
    <source>
        <dbReference type="Proteomes" id="UP000184226"/>
    </source>
</evidence>
<protein>
    <submittedName>
        <fullName evidence="10">Amino acid/amide ABC transporter membrane protein 1, HAAT family</fullName>
    </submittedName>
</protein>
<organism evidence="10 11">
    <name type="scientific">Pollutimonas bauzanensis</name>
    <dbReference type="NCBI Taxonomy" id="658167"/>
    <lineage>
        <taxon>Bacteria</taxon>
        <taxon>Pseudomonadati</taxon>
        <taxon>Pseudomonadota</taxon>
        <taxon>Betaproteobacteria</taxon>
        <taxon>Burkholderiales</taxon>
        <taxon>Alcaligenaceae</taxon>
        <taxon>Pollutimonas</taxon>
    </lineage>
</organism>
<feature type="transmembrane region" description="Helical" evidence="9">
    <location>
        <begin position="139"/>
        <end position="162"/>
    </location>
</feature>
<gene>
    <name evidence="10" type="ORF">SAMN04488135_11065</name>
</gene>
<evidence type="ECO:0000256" key="1">
    <source>
        <dbReference type="ARBA" id="ARBA00004651"/>
    </source>
</evidence>
<feature type="transmembrane region" description="Helical" evidence="9">
    <location>
        <begin position="225"/>
        <end position="251"/>
    </location>
</feature>
<keyword evidence="11" id="KW-1185">Reference proteome</keyword>
<feature type="transmembrane region" description="Helical" evidence="9">
    <location>
        <begin position="40"/>
        <end position="57"/>
    </location>
</feature>
<dbReference type="OrthoDB" id="8888656at2"/>
<keyword evidence="4 9" id="KW-0812">Transmembrane</keyword>
<dbReference type="InterPro" id="IPR001851">
    <property type="entry name" value="ABC_transp_permease"/>
</dbReference>
<proteinExistence type="inferred from homology"/>
<evidence type="ECO:0000256" key="5">
    <source>
        <dbReference type="ARBA" id="ARBA00022970"/>
    </source>
</evidence>
<keyword evidence="7 9" id="KW-0472">Membrane</keyword>
<dbReference type="Pfam" id="PF02653">
    <property type="entry name" value="BPD_transp_2"/>
    <property type="match status" value="1"/>
</dbReference>
<evidence type="ECO:0000256" key="3">
    <source>
        <dbReference type="ARBA" id="ARBA00022475"/>
    </source>
</evidence>
<dbReference type="Proteomes" id="UP000184226">
    <property type="component" value="Unassembled WGS sequence"/>
</dbReference>
<keyword evidence="6 9" id="KW-1133">Transmembrane helix</keyword>
<reference evidence="10 11" key="1">
    <citation type="submission" date="2016-11" db="EMBL/GenBank/DDBJ databases">
        <authorList>
            <person name="Jaros S."/>
            <person name="Januszkiewicz K."/>
            <person name="Wedrychowicz H."/>
        </authorList>
    </citation>
    <scope>NUCLEOTIDE SEQUENCE [LARGE SCALE GENOMIC DNA]</scope>
    <source>
        <strain evidence="10 11">CGMCC 1.10190</strain>
    </source>
</reference>
<evidence type="ECO:0000256" key="7">
    <source>
        <dbReference type="ARBA" id="ARBA00023136"/>
    </source>
</evidence>
<evidence type="ECO:0000256" key="6">
    <source>
        <dbReference type="ARBA" id="ARBA00022989"/>
    </source>
</evidence>
<sequence length="291" mass="30521">MPSLGLFMSQVFNGLALGVLLSLIAAGLTIIYGTLGVINFAHGALFVVGAYAGFSVFTFTGSFVLSIAGGALAAMLVGLVMERGLIKRFYHRPVEDQILVTFGISIVLVEVIRAIYGGIGQRVPVPSWGEGVVDMGFVVYPLYRIQILAIAAGALGLCWMVLYRTRLGLIIRSGIEDALMVRLLGINIQRAFLVVFGVGAAAAGFAGMIYAPIVSIVPDMGFRILIQSFVVVVLGGVGSFPGAILGGLIAGQILSLTSLVNPVYSDVMLFAAMALVLILRPQGLLGVEGRA</sequence>
<evidence type="ECO:0000256" key="2">
    <source>
        <dbReference type="ARBA" id="ARBA00022448"/>
    </source>
</evidence>
<keyword evidence="2" id="KW-0813">Transport</keyword>
<dbReference type="GO" id="GO:0006865">
    <property type="term" value="P:amino acid transport"/>
    <property type="evidence" value="ECO:0007669"/>
    <property type="project" value="UniProtKB-KW"/>
</dbReference>
<feature type="transmembrane region" description="Helical" evidence="9">
    <location>
        <begin position="263"/>
        <end position="280"/>
    </location>
</feature>
<keyword evidence="3" id="KW-1003">Cell membrane</keyword>
<evidence type="ECO:0000313" key="10">
    <source>
        <dbReference type="EMBL" id="SHI14255.1"/>
    </source>
</evidence>